<evidence type="ECO:0000313" key="4">
    <source>
        <dbReference type="Proteomes" id="UP000480485"/>
    </source>
</evidence>
<comment type="caution">
    <text evidence="3">The sequence shown here is derived from an EMBL/GenBank/DDBJ whole genome shotgun (WGS) entry which is preliminary data.</text>
</comment>
<keyword evidence="1" id="KW-0328">Glycosyltransferase</keyword>
<dbReference type="InterPro" id="IPR051199">
    <property type="entry name" value="LPS_LOS_Heptosyltrfase"/>
</dbReference>
<dbReference type="GO" id="GO:0005829">
    <property type="term" value="C:cytosol"/>
    <property type="evidence" value="ECO:0007669"/>
    <property type="project" value="TreeGrafter"/>
</dbReference>
<evidence type="ECO:0000256" key="1">
    <source>
        <dbReference type="ARBA" id="ARBA00022676"/>
    </source>
</evidence>
<dbReference type="Pfam" id="PF01075">
    <property type="entry name" value="Glyco_transf_9"/>
    <property type="match status" value="1"/>
</dbReference>
<dbReference type="EMBL" id="WTRN01000006">
    <property type="protein sequence ID" value="MWT83840.1"/>
    <property type="molecule type" value="Genomic_DNA"/>
</dbReference>
<evidence type="ECO:0000313" key="3">
    <source>
        <dbReference type="EMBL" id="MWT83840.1"/>
    </source>
</evidence>
<organism evidence="3 4">
    <name type="scientific">Escherichia coli</name>
    <dbReference type="NCBI Taxonomy" id="562"/>
    <lineage>
        <taxon>Bacteria</taxon>
        <taxon>Pseudomonadati</taxon>
        <taxon>Pseudomonadota</taxon>
        <taxon>Gammaproteobacteria</taxon>
        <taxon>Enterobacterales</taxon>
        <taxon>Enterobacteriaceae</taxon>
        <taxon>Escherichia</taxon>
    </lineage>
</organism>
<dbReference type="InterPro" id="IPR002201">
    <property type="entry name" value="Glyco_trans_9"/>
</dbReference>
<evidence type="ECO:0000256" key="2">
    <source>
        <dbReference type="ARBA" id="ARBA00022679"/>
    </source>
</evidence>
<sequence>MKSLRDDEKYKHAKFTLLGNTAFKDFSLKFDMNIFNHFIWVDCNKVTPYVQTKESTYTKIKNKAIRFYIRNLIKHSNFDEIIVPDWWGASTTLRVTPFISSVRDRAIINGMNIPDHQREFFGYSTKPDIDFSKHVLDMNKEFFSEIIPFPKFEVEIPLKNKNKDSGKIDICISLGASAPFKKYPVLQLANVINSISSSYNANFKIIGSNDEISDYNVLIEHIDNKDIVAGFVGRTTLSESCDIVLSSELLIANDTGMFHVGALAGIKTVCISNGTGLHAFVPYPEEFSNCITVFPPEIQNKVGTKDFINAHGWSGSAIPMSNISPDDVLAACYKLLNKK</sequence>
<dbReference type="RefSeq" id="WP_158666704.1">
    <property type="nucleotide sequence ID" value="NZ_BGLD01000155.1"/>
</dbReference>
<name>A0A6L7C9X8_ECOLX</name>
<dbReference type="Gene3D" id="3.40.50.2000">
    <property type="entry name" value="Glycogen Phosphorylase B"/>
    <property type="match status" value="1"/>
</dbReference>
<dbReference type="GO" id="GO:0009244">
    <property type="term" value="P:lipopolysaccharide core region biosynthetic process"/>
    <property type="evidence" value="ECO:0007669"/>
    <property type="project" value="TreeGrafter"/>
</dbReference>
<dbReference type="PANTHER" id="PTHR30160">
    <property type="entry name" value="TETRAACYLDISACCHARIDE 4'-KINASE-RELATED"/>
    <property type="match status" value="1"/>
</dbReference>
<dbReference type="Proteomes" id="UP000480485">
    <property type="component" value="Unassembled WGS sequence"/>
</dbReference>
<protein>
    <recommendedName>
        <fullName evidence="5">Glycosyltransferase family 9 protein</fullName>
    </recommendedName>
</protein>
<proteinExistence type="predicted"/>
<evidence type="ECO:0008006" key="5">
    <source>
        <dbReference type="Google" id="ProtNLM"/>
    </source>
</evidence>
<dbReference type="SUPFAM" id="SSF53756">
    <property type="entry name" value="UDP-Glycosyltransferase/glycogen phosphorylase"/>
    <property type="match status" value="1"/>
</dbReference>
<keyword evidence="2" id="KW-0808">Transferase</keyword>
<accession>A0A6L7C9X8</accession>
<reference evidence="3 4" key="1">
    <citation type="submission" date="2019-12" db="EMBL/GenBank/DDBJ databases">
        <title>Enteriobacteria Tanzani isolates_8377-8380.</title>
        <authorList>
            <person name="Subbiah M."/>
            <person name="Call D."/>
        </authorList>
    </citation>
    <scope>NUCLEOTIDE SEQUENCE [LARGE SCALE GENOMIC DNA]</scope>
    <source>
        <strain evidence="3 4">8378wC7</strain>
    </source>
</reference>
<gene>
    <name evidence="3" type="ORF">GP954_01315</name>
</gene>
<dbReference type="AlphaFoldDB" id="A0A6L7C9X8"/>
<dbReference type="GO" id="GO:0008713">
    <property type="term" value="F:ADP-heptose-lipopolysaccharide heptosyltransferase activity"/>
    <property type="evidence" value="ECO:0007669"/>
    <property type="project" value="TreeGrafter"/>
</dbReference>